<keyword evidence="4" id="KW-1185">Reference proteome</keyword>
<reference evidence="2 4" key="1">
    <citation type="journal article" date="2010" name="BMC Genomics">
        <title>Combination of measures distinguishes pre-miRNAs from other stem-loops in the genome of the newly sequenced Anopheles darlingi.</title>
        <authorList>
            <person name="Mendes N.D."/>
            <person name="Freitas A.T."/>
            <person name="Vasconcelos A.T."/>
            <person name="Sagot M.F."/>
        </authorList>
    </citation>
    <scope>NUCLEOTIDE SEQUENCE</scope>
</reference>
<dbReference type="InterPro" id="IPR016181">
    <property type="entry name" value="Acyl_CoA_acyltransferase"/>
</dbReference>
<dbReference type="SUPFAM" id="SSF55729">
    <property type="entry name" value="Acyl-CoA N-acyltransferases (Nat)"/>
    <property type="match status" value="1"/>
</dbReference>
<dbReference type="Pfam" id="PF18713">
    <property type="entry name" value="DUF5645"/>
    <property type="match status" value="1"/>
</dbReference>
<dbReference type="VEuPathDB" id="VectorBase:ADAR2_009047"/>
<reference evidence="3" key="4">
    <citation type="submission" date="2015-06" db="UniProtKB">
        <authorList>
            <consortium name="EnsemblMetazoa"/>
        </authorList>
    </citation>
    <scope>IDENTIFICATION</scope>
</reference>
<evidence type="ECO:0000313" key="4">
    <source>
        <dbReference type="Proteomes" id="UP000000673"/>
    </source>
</evidence>
<dbReference type="OMA" id="IWPNKGE"/>
<dbReference type="GO" id="GO:0016747">
    <property type="term" value="F:acyltransferase activity, transferring groups other than amino-acyl groups"/>
    <property type="evidence" value="ECO:0007669"/>
    <property type="project" value="InterPro"/>
</dbReference>
<dbReference type="eggNOG" id="ENOG502SFZ1">
    <property type="taxonomic scope" value="Eukaryota"/>
</dbReference>
<dbReference type="EnsemblMetazoa" id="ADAC000272-RA">
    <property type="protein sequence ID" value="ADAC000272-PA"/>
    <property type="gene ID" value="ADAC000272"/>
</dbReference>
<reference evidence="2" key="2">
    <citation type="submission" date="2010-05" db="EMBL/GenBank/DDBJ databases">
        <authorList>
            <person name="Almeida L.G."/>
            <person name="Nicolas M.F."/>
            <person name="Souza R.C."/>
            <person name="Vasconcelos A.T.R."/>
        </authorList>
    </citation>
    <scope>NUCLEOTIDE SEQUENCE</scope>
</reference>
<feature type="domain" description="N-acetyltransferase" evidence="1">
    <location>
        <begin position="171"/>
        <end position="305"/>
    </location>
</feature>
<organism evidence="2">
    <name type="scientific">Anopheles darlingi</name>
    <name type="common">Mosquito</name>
    <dbReference type="NCBI Taxonomy" id="43151"/>
    <lineage>
        <taxon>Eukaryota</taxon>
        <taxon>Metazoa</taxon>
        <taxon>Ecdysozoa</taxon>
        <taxon>Arthropoda</taxon>
        <taxon>Hexapoda</taxon>
        <taxon>Insecta</taxon>
        <taxon>Pterygota</taxon>
        <taxon>Neoptera</taxon>
        <taxon>Endopterygota</taxon>
        <taxon>Diptera</taxon>
        <taxon>Nematocera</taxon>
        <taxon>Culicoidea</taxon>
        <taxon>Culicidae</taxon>
        <taxon>Anophelinae</taxon>
        <taxon>Anopheles</taxon>
    </lineage>
</organism>
<dbReference type="Gene3D" id="3.40.630.30">
    <property type="match status" value="2"/>
</dbReference>
<dbReference type="PANTHER" id="PTHR20958:SF6">
    <property type="entry name" value="GLYCINE N-ACYLTRANSFERASE-LIKE PROTEIN"/>
    <property type="match status" value="1"/>
</dbReference>
<sequence>MNYNLEQEEPLRLASEDEVNQLISIYERHLPSAVQFVLLLENIKRMQATLRENELENASHRFRKSVYVLKDRDIEQHATFVAIGLDKDIFIIPHTLQNPPIELTEAIRDTKYIKWELHPVFVIERNNEIQENLSQVAEARNIKLHILSDCLNYWVPQQKASKITYTVPQDVTLRPLQEEHAQFLNDTWPYRYEQSKWYIETAIRVNSGFGLFDIKDGSLLACVFKNDHDSVGHLYTLPNKTNRGYGSTLAKAMTRKIAFQDNQHALAFISPSNEQSIRIFTKIGYVPVSRTIWLSSSVESKPTHRA</sequence>
<dbReference type="AlphaFoldDB" id="W5JX80"/>
<dbReference type="HOGENOM" id="CLU_058697_0_0_1"/>
<protein>
    <recommendedName>
        <fullName evidence="1">N-acetyltransferase domain-containing protein</fullName>
    </recommendedName>
</protein>
<proteinExistence type="predicted"/>
<dbReference type="PANTHER" id="PTHR20958">
    <property type="entry name" value="GLYCINE N-ACYLTRANSFERASE-LIKE PROTEIN"/>
    <property type="match status" value="1"/>
</dbReference>
<evidence type="ECO:0000313" key="2">
    <source>
        <dbReference type="EMBL" id="ETN67899.1"/>
    </source>
</evidence>
<dbReference type="InterPro" id="IPR013653">
    <property type="entry name" value="GCN5-like_dom"/>
</dbReference>
<dbReference type="Proteomes" id="UP000000673">
    <property type="component" value="Unassembled WGS sequence"/>
</dbReference>
<name>W5JX80_ANODA</name>
<evidence type="ECO:0000313" key="3">
    <source>
        <dbReference type="EnsemblMetazoa" id="ADAC000272-PA"/>
    </source>
</evidence>
<dbReference type="VEuPathDB" id="VectorBase:ADAC000272"/>
<dbReference type="Pfam" id="PF08445">
    <property type="entry name" value="FR47"/>
    <property type="match status" value="1"/>
</dbReference>
<dbReference type="EMBL" id="ADMH02000074">
    <property type="protein sequence ID" value="ETN67899.1"/>
    <property type="molecule type" value="Genomic_DNA"/>
</dbReference>
<dbReference type="InterPro" id="IPR000182">
    <property type="entry name" value="GNAT_dom"/>
</dbReference>
<gene>
    <name evidence="2" type="ORF">AND_000272</name>
</gene>
<evidence type="ECO:0000259" key="1">
    <source>
        <dbReference type="PROSITE" id="PS51186"/>
    </source>
</evidence>
<accession>W5JX80</accession>
<dbReference type="PROSITE" id="PS51186">
    <property type="entry name" value="GNAT"/>
    <property type="match status" value="1"/>
</dbReference>
<dbReference type="InterPro" id="IPR041506">
    <property type="entry name" value="DUF5645"/>
</dbReference>
<reference evidence="2" key="3">
    <citation type="journal article" date="2013" name="Nucleic Acids Res.">
        <title>The genome of Anopheles darlingi, the main neotropical malaria vector.</title>
        <authorList>
            <person name="Marinotti O."/>
            <person name="Cerqueira G.C."/>
            <person name="de Almeida L.G."/>
            <person name="Ferro M.I."/>
            <person name="Loreto E.L."/>
            <person name="Zaha A."/>
            <person name="Teixeira S.M."/>
            <person name="Wespiser A.R."/>
            <person name="Almeida E Silva A."/>
            <person name="Schlindwein A.D."/>
            <person name="Pacheco A.C."/>
            <person name="Silva A.L."/>
            <person name="Graveley B.R."/>
            <person name="Walenz B.P."/>
            <person name="Lima Bde A."/>
            <person name="Ribeiro C.A."/>
            <person name="Nunes-Silva C.G."/>
            <person name="de Carvalho C.R."/>
            <person name="Soares C.M."/>
            <person name="de Menezes C.B."/>
            <person name="Matiolli C."/>
            <person name="Caffrey D."/>
            <person name="Araujo D.A."/>
            <person name="de Oliveira D.M."/>
            <person name="Golenbock D."/>
            <person name="Grisard E.C."/>
            <person name="Fantinatti-Garboggini F."/>
            <person name="de Carvalho F.M."/>
            <person name="Barcellos F.G."/>
            <person name="Prosdocimi F."/>
            <person name="May G."/>
            <person name="Azevedo Junior G.M."/>
            <person name="Guimaraes G.M."/>
            <person name="Goldman G.H."/>
            <person name="Padilha I.Q."/>
            <person name="Batista Jda S."/>
            <person name="Ferro J.A."/>
            <person name="Ribeiro J.M."/>
            <person name="Fietto J.L."/>
            <person name="Dabbas K.M."/>
            <person name="Cerdeira L."/>
            <person name="Agnez-Lima L.F."/>
            <person name="Brocchi M."/>
            <person name="de Carvalho M.O."/>
            <person name="Teixeira Mde M."/>
            <person name="Diniz Maia Mde M."/>
            <person name="Goldman M.H."/>
            <person name="Cruz Schneider M.P."/>
            <person name="Felipe M.S."/>
            <person name="Hungria M."/>
            <person name="Nicolas M.F."/>
            <person name="Pereira M."/>
            <person name="Montes M.A."/>
            <person name="Cantao M.E."/>
            <person name="Vincentz M."/>
            <person name="Rafael M.S."/>
            <person name="Silverman N."/>
            <person name="Stoco P.H."/>
            <person name="Souza R.C."/>
            <person name="Vicentini R."/>
            <person name="Gazzinelli R.T."/>
            <person name="Neves Rde O."/>
            <person name="Silva R."/>
            <person name="Astolfi-Filho S."/>
            <person name="Maciel T.E."/>
            <person name="Urmenyi T.P."/>
            <person name="Tadei W.P."/>
            <person name="Camargo E.P."/>
            <person name="de Vasconcelos A.T."/>
        </authorList>
    </citation>
    <scope>NUCLEOTIDE SEQUENCE</scope>
</reference>
<dbReference type="InterPro" id="IPR053225">
    <property type="entry name" value="Acyl-CoA_N-acyltransferase"/>
</dbReference>